<reference evidence="2" key="1">
    <citation type="journal article" date="2015" name="Genome Announc.">
        <title>Complete Genome Sequence of the Bacteriochlorophyll b-Producing Photosynthetic Bacterium Blastochloris viridis.</title>
        <authorList>
            <person name="Tsukatani Y."/>
            <person name="Hirose Y."/>
            <person name="Harada J."/>
            <person name="Misawa N."/>
            <person name="Mori K."/>
            <person name="Inoue K."/>
            <person name="Tamiaki H."/>
        </authorList>
    </citation>
    <scope>NUCLEOTIDE SEQUENCE [LARGE SCALE GENOMIC DNA]</scope>
    <source>
        <strain evidence="2">DSM 133</strain>
    </source>
</reference>
<organism evidence="3 4">
    <name type="scientific">Blastochloris viridis</name>
    <name type="common">Rhodopseudomonas viridis</name>
    <dbReference type="NCBI Taxonomy" id="1079"/>
    <lineage>
        <taxon>Bacteria</taxon>
        <taxon>Pseudomonadati</taxon>
        <taxon>Pseudomonadota</taxon>
        <taxon>Alphaproteobacteria</taxon>
        <taxon>Hyphomicrobiales</taxon>
        <taxon>Blastochloridaceae</taxon>
        <taxon>Blastochloris</taxon>
    </lineage>
</organism>
<keyword evidence="1" id="KW-0812">Transmembrane</keyword>
<dbReference type="EMBL" id="LN907867">
    <property type="protein sequence ID" value="CUU41429.1"/>
    <property type="molecule type" value="Genomic_DNA"/>
</dbReference>
<keyword evidence="1" id="KW-0472">Membrane</keyword>
<reference evidence="4" key="3">
    <citation type="journal article" date="2016" name="Genome Announc.">
        <title>Revised genome sequence of the purple photosynthetic bacterium Blastochloris viridis.</title>
        <authorList>
            <person name="Liu L.N."/>
            <person name="Faulkner M."/>
            <person name="Liu X."/>
            <person name="Huang F."/>
            <person name="Darby A.C."/>
            <person name="Hall N."/>
        </authorList>
    </citation>
    <scope>NUCLEOTIDE SEQUENCE [LARGE SCALE GENOMIC DNA]</scope>
    <source>
        <strain evidence="4">ATCC 19567 / DSM 133 / F</strain>
    </source>
</reference>
<dbReference type="RefSeq" id="WP_055036666.1">
    <property type="nucleotide sequence ID" value="NZ_AP014854.2"/>
</dbReference>
<evidence type="ECO:0000313" key="4">
    <source>
        <dbReference type="Proteomes" id="UP000065734"/>
    </source>
</evidence>
<keyword evidence="4" id="KW-1185">Reference proteome</keyword>
<evidence type="ECO:0000313" key="2">
    <source>
        <dbReference type="EMBL" id="BAR97935.1"/>
    </source>
</evidence>
<proteinExistence type="predicted"/>
<keyword evidence="1" id="KW-1133">Transmembrane helix</keyword>
<dbReference type="EMBL" id="AP014854">
    <property type="protein sequence ID" value="BAR97935.1"/>
    <property type="molecule type" value="Genomic_DNA"/>
</dbReference>
<dbReference type="KEGG" id="bvr:BVIR_977"/>
<accession>A0A0H5B6Y3</accession>
<name>A0A0H5B6Y3_BLAVI</name>
<reference evidence="3" key="2">
    <citation type="submission" date="2015-11" db="EMBL/GenBank/DDBJ databases">
        <authorList>
            <person name="Zhang Y."/>
            <person name="Guo Z."/>
        </authorList>
    </citation>
    <scope>NUCLEOTIDE SEQUENCE</scope>
    <source>
        <strain evidence="3">1</strain>
    </source>
</reference>
<gene>
    <name evidence="2" type="ORF">BV133_342</name>
    <name evidence="3" type="ORF">BVIRIDIS_04200</name>
</gene>
<dbReference type="AlphaFoldDB" id="A0A0H5B6Y3"/>
<feature type="transmembrane region" description="Helical" evidence="1">
    <location>
        <begin position="12"/>
        <end position="31"/>
    </location>
</feature>
<dbReference type="STRING" id="1079.BVIR_977"/>
<evidence type="ECO:0000256" key="1">
    <source>
        <dbReference type="SAM" id="Phobius"/>
    </source>
</evidence>
<sequence length="83" mass="9606">MLNNFETPELYITLIPYFMIGLPLAIGNYFLADRLGKNKLLWVLLSIIPIFNSFFLIYIGYVTVIHILDRLAKLSEELTGQVR</sequence>
<protein>
    <submittedName>
        <fullName evidence="3">Uncharacterized protein</fullName>
    </submittedName>
</protein>
<feature type="transmembrane region" description="Helical" evidence="1">
    <location>
        <begin position="43"/>
        <end position="68"/>
    </location>
</feature>
<dbReference type="OrthoDB" id="9999065at2"/>
<evidence type="ECO:0000313" key="3">
    <source>
        <dbReference type="EMBL" id="CUU41429.1"/>
    </source>
</evidence>
<dbReference type="Proteomes" id="UP000065734">
    <property type="component" value="Chromosome I"/>
</dbReference>